<reference evidence="1" key="1">
    <citation type="submission" date="2023-09" db="EMBL/GenBank/DDBJ databases">
        <title>Marinobacter sediminicola sp. nov. and Marinobacter maritimum sp. nov., isolated from marine sediment.</title>
        <authorList>
            <person name="An J."/>
        </authorList>
    </citation>
    <scope>NUCLEOTIDE SEQUENCE</scope>
    <source>
        <strain evidence="1">F60267</strain>
    </source>
</reference>
<dbReference type="Pfam" id="PF06097">
    <property type="entry name" value="DUF945"/>
    <property type="match status" value="1"/>
</dbReference>
<protein>
    <submittedName>
        <fullName evidence="1">DUF945 family protein</fullName>
    </submittedName>
</protein>
<evidence type="ECO:0000313" key="2">
    <source>
        <dbReference type="Proteomes" id="UP001267407"/>
    </source>
</evidence>
<dbReference type="RefSeq" id="WP_310966504.1">
    <property type="nucleotide sequence ID" value="NZ_JAVMBO010000017.1"/>
</dbReference>
<dbReference type="EMBL" id="JAVMBO010000017">
    <property type="protein sequence ID" value="MDS1311015.1"/>
    <property type="molecule type" value="Genomic_DNA"/>
</dbReference>
<proteinExistence type="predicted"/>
<dbReference type="InterPro" id="IPR010352">
    <property type="entry name" value="DUF945"/>
</dbReference>
<keyword evidence="2" id="KW-1185">Reference proteome</keyword>
<organism evidence="1 2">
    <name type="scientific">Marinobacter xiaoshiensis</name>
    <dbReference type="NCBI Taxonomy" id="3073652"/>
    <lineage>
        <taxon>Bacteria</taxon>
        <taxon>Pseudomonadati</taxon>
        <taxon>Pseudomonadota</taxon>
        <taxon>Gammaproteobacteria</taxon>
        <taxon>Pseudomonadales</taxon>
        <taxon>Marinobacteraceae</taxon>
        <taxon>Marinobacter</taxon>
    </lineage>
</organism>
<accession>A0ABU2HK57</accession>
<name>A0ABU2HK57_9GAMM</name>
<dbReference type="Proteomes" id="UP001267407">
    <property type="component" value="Unassembled WGS sequence"/>
</dbReference>
<gene>
    <name evidence="1" type="ORF">RKA07_13015</name>
</gene>
<comment type="caution">
    <text evidence="1">The sequence shown here is derived from an EMBL/GenBank/DDBJ whole genome shotgun (WGS) entry which is preliminary data.</text>
</comment>
<sequence length="428" mass="46253">MKAKWIIGGAGVLVVAGAMPWVVGYVTEQQWQEVTHELNQSQPFIQMQTDNYRRGFFGSDMSGAVTMVDPESGQTRRIAYRAGVTHGITGSFMNFVPVDGWTPQGADWFQERPRLTLETRLWGTAVLELEAPAMAITNPESGESLRASGGVARIEISDTGSQAEALIVWPQVSLSGRDMSIRVNNFRVEQSMAHLVGGVWTGTMEASIGSVELTPAEASTVTIEGLLARSSTEAKGKAQRLDSLLSIEAKKVRYQDQAYGPHKLAFALENLDVASWNSLSTSMAELQGMVLAPDAGGRETFERQMEAMGQVNTAMRNLAAAGFSMGVPELSLDTPEGAVTGNLVLSHPELTEDQKESMLMVMQQLNGSMNLSLPAVLVDEYPAVRMQFAPLIKEGLLVPDGDRLVLAAKLAGMVVEVNGQEIPLPPVF</sequence>
<evidence type="ECO:0000313" key="1">
    <source>
        <dbReference type="EMBL" id="MDS1311015.1"/>
    </source>
</evidence>